<dbReference type="EMBL" id="WQMT02000007">
    <property type="protein sequence ID" value="KAG9221035.1"/>
    <property type="molecule type" value="Genomic_DNA"/>
</dbReference>
<sequence>MASLVGMESAYYLAVGVAGFLGYLILLKQRRLPAPLPPGPKGWPVLGNIDVLPSSHAWVKYSELGHQYGSIVYLKVMGRSMVVINDAKYAFDMLAMKSRYFSDRPKFVMGGQLVGWDECPGLIPFSETWLEHRRLFSQFMGTKSKVAALQNVLHDETRAYIDSIFKNPRRWVQHSQRFSGGIALKITYGYSAEPEDDPLLKLVDEVMAHFSDTMRANAYMVDLFPILRFVPQWFPGASWKRKAAKYKMNLVHTVNRPYEIVKRKMADGTAEPCFVTQALENATLNSAQHERNIQWAALGIYGGGADSTTAGIECFVLAMVLHTDEQIKAQGELDAVLGSGQLPTLSDRSRLPYVEALYTEVMRTYTFVPLGLPRTATEDVLHDGYFIPKGTTVVSNAWQFLRDPKMYRNPECFDPNRFLGVESRVKETDPRDYLFGYGRRPSFAGPSFCVVKSSPTCIHAADDGQTGRHATLPGPLDTLYVDMESSTYYLAASVFGLLASFLMLRKQRLPAPLPPGPKGWPILGNIDVLPSDQVWLKYSELGRQYGGIVYLEVMGSPIIILNDAKHAFDMLATKSRNYSDRPKFMMTGHFVGWDECPALISFSETWIGYRRLYSRFMGTKSKIEAFHNVLHDEVRIYIASILKEPQTWTQHTGRFAGGIVLKLTYGYSAEPQSDPLVKLVDEAMGHFSETVGANAYMVDIFPILRFVPRWFPGTSWKRKAAKYRAILTQTVNVPYEFVKQRMSDGTAEPSFVSQALENSPLSPKEERSIQWAAAALYGGGSDTIGTGIECFFLGMTRHTDEQIKAQIELDNVLGFGHLPTLADRHRLPYVEALLTEVMRMYTLGPTGHTFSVHAFDFSIPTIFSGIPHAVTEDDIHDGYFIPKGTKIITNNWQFFRDPKTYQNPERFDPRRFLGEGRAKETDPRVYVFGYGRRICPGMHLGDAAMWLACASVLASFDIRPPEDGKQVFVMLIMLSFPFKGLYLAFELLLTLFVRIPVWTILSLPRSWRPRRSWDMRRVIWVRLIKLIIELPNRTGPITTVPNHLAITPGAGVNGAWVEPVPQLITSPLSEWATKAAVSPIRIPGYWIHKKASTIPAGAPPMPGEKVVYSMHGGAYVHESAHPTQPVAAISRGFLKHAQSVHRVFSIEYRLSSSRPVPFAPFPAALIDALAGYAYLVNEVGFHPADIICEGDSAGGNLAYALTRYLVEQHNNGNTQIPAPPGALLLLSPWVDLSFSHDENPETDASHRFVNSDYIDIRPGIHGVNYPKVAFLGPHGFAAAETNRYISPAAKNPAIFNSENPMETPLFKGFPRTFIVVGGAEVLYDQIKTFISRMVSELGAGDGLNAGEGKVAVHEAPDAIHDYLVFPWHEPERSETLNAIATWIDADKA</sequence>
<protein>
    <submittedName>
        <fullName evidence="1">Uncharacterized protein</fullName>
    </submittedName>
</protein>
<gene>
    <name evidence="1" type="ORF">CCMSSC00406_0002365</name>
</gene>
<comment type="caution">
    <text evidence="1">The sequence shown here is derived from an EMBL/GenBank/DDBJ whole genome shotgun (WGS) entry which is preliminary data.</text>
</comment>
<accession>A0ACB7ISU9</accession>
<name>A0ACB7ISU9_PLECO</name>
<organism evidence="1 2">
    <name type="scientific">Pleurotus cornucopiae</name>
    <name type="common">Cornucopia mushroom</name>
    <dbReference type="NCBI Taxonomy" id="5321"/>
    <lineage>
        <taxon>Eukaryota</taxon>
        <taxon>Fungi</taxon>
        <taxon>Dikarya</taxon>
        <taxon>Basidiomycota</taxon>
        <taxon>Agaricomycotina</taxon>
        <taxon>Agaricomycetes</taxon>
        <taxon>Agaricomycetidae</taxon>
        <taxon>Agaricales</taxon>
        <taxon>Pleurotineae</taxon>
        <taxon>Pleurotaceae</taxon>
        <taxon>Pleurotus</taxon>
    </lineage>
</organism>
<keyword evidence="2" id="KW-1185">Reference proteome</keyword>
<evidence type="ECO:0000313" key="2">
    <source>
        <dbReference type="Proteomes" id="UP000824881"/>
    </source>
</evidence>
<proteinExistence type="predicted"/>
<dbReference type="Proteomes" id="UP000824881">
    <property type="component" value="Unassembled WGS sequence"/>
</dbReference>
<evidence type="ECO:0000313" key="1">
    <source>
        <dbReference type="EMBL" id="KAG9221035.1"/>
    </source>
</evidence>
<reference evidence="1 2" key="1">
    <citation type="journal article" date="2021" name="Appl. Environ. Microbiol.">
        <title>Genetic linkage and physical mapping for an oyster mushroom Pleurotus cornucopiae and QTL analysis for the trait cap color.</title>
        <authorList>
            <person name="Zhang Y."/>
            <person name="Gao W."/>
            <person name="Sonnenberg A."/>
            <person name="Chen Q."/>
            <person name="Zhang J."/>
            <person name="Huang C."/>
        </authorList>
    </citation>
    <scope>NUCLEOTIDE SEQUENCE [LARGE SCALE GENOMIC DNA]</scope>
    <source>
        <strain evidence="1">CCMSSC00406</strain>
    </source>
</reference>